<dbReference type="InterPro" id="IPR037935">
    <property type="entry name" value="MAX_gene-associated_bHLHzip"/>
</dbReference>
<organism evidence="3 4">
    <name type="scientific">Pleurodeles waltl</name>
    <name type="common">Iberian ribbed newt</name>
    <dbReference type="NCBI Taxonomy" id="8319"/>
    <lineage>
        <taxon>Eukaryota</taxon>
        <taxon>Metazoa</taxon>
        <taxon>Chordata</taxon>
        <taxon>Craniata</taxon>
        <taxon>Vertebrata</taxon>
        <taxon>Euteleostomi</taxon>
        <taxon>Amphibia</taxon>
        <taxon>Batrachia</taxon>
        <taxon>Caudata</taxon>
        <taxon>Salamandroidea</taxon>
        <taxon>Salamandridae</taxon>
        <taxon>Pleurodelinae</taxon>
        <taxon>Pleurodeles</taxon>
    </lineage>
</organism>
<dbReference type="SMART" id="SM00353">
    <property type="entry name" value="HLH"/>
    <property type="match status" value="1"/>
</dbReference>
<gene>
    <name evidence="3" type="ORF">NDU88_001411</name>
</gene>
<feature type="compositionally biased region" description="Low complexity" evidence="1">
    <location>
        <begin position="206"/>
        <end position="219"/>
    </location>
</feature>
<proteinExistence type="predicted"/>
<dbReference type="FunFam" id="4.10.280.10:FF:000040">
    <property type="entry name" value="MAX gene-associated protein isoform X1"/>
    <property type="match status" value="1"/>
</dbReference>
<feature type="compositionally biased region" description="Polar residues" evidence="1">
    <location>
        <begin position="1705"/>
        <end position="1722"/>
    </location>
</feature>
<dbReference type="Pfam" id="PF16059">
    <property type="entry name" value="MGA_dom"/>
    <property type="match status" value="1"/>
</dbReference>
<dbReference type="InterPro" id="IPR032060">
    <property type="entry name" value="MGA_dom"/>
</dbReference>
<feature type="region of interest" description="Disordered" evidence="1">
    <location>
        <begin position="298"/>
        <end position="320"/>
    </location>
</feature>
<dbReference type="EMBL" id="JANPWB010000013">
    <property type="protein sequence ID" value="KAJ1103995.1"/>
    <property type="molecule type" value="Genomic_DNA"/>
</dbReference>
<dbReference type="GO" id="GO:0003700">
    <property type="term" value="F:DNA-binding transcription factor activity"/>
    <property type="evidence" value="ECO:0007669"/>
    <property type="project" value="InterPro"/>
</dbReference>
<feature type="compositionally biased region" description="Acidic residues" evidence="1">
    <location>
        <begin position="2074"/>
        <end position="2091"/>
    </location>
</feature>
<feature type="region of interest" description="Disordered" evidence="1">
    <location>
        <begin position="2698"/>
        <end position="2761"/>
    </location>
</feature>
<evidence type="ECO:0000259" key="2">
    <source>
        <dbReference type="PROSITE" id="PS50888"/>
    </source>
</evidence>
<feature type="compositionally biased region" description="Polar residues" evidence="1">
    <location>
        <begin position="1884"/>
        <end position="1901"/>
    </location>
</feature>
<keyword evidence="4" id="KW-1185">Reference proteome</keyword>
<comment type="caution">
    <text evidence="3">The sequence shown here is derived from an EMBL/GenBank/DDBJ whole genome shotgun (WGS) entry which is preliminary data.</text>
</comment>
<feature type="domain" description="BHLH" evidence="2">
    <location>
        <begin position="2168"/>
        <end position="2218"/>
    </location>
</feature>
<feature type="region of interest" description="Disordered" evidence="1">
    <location>
        <begin position="2070"/>
        <end position="2091"/>
    </location>
</feature>
<feature type="region of interest" description="Disordered" evidence="1">
    <location>
        <begin position="206"/>
        <end position="263"/>
    </location>
</feature>
<accession>A0AAV7MJM9</accession>
<feature type="region of interest" description="Disordered" evidence="1">
    <location>
        <begin position="1705"/>
        <end position="1731"/>
    </location>
</feature>
<reference evidence="3" key="1">
    <citation type="journal article" date="2022" name="bioRxiv">
        <title>Sequencing and chromosome-scale assembly of the giantPleurodeles waltlgenome.</title>
        <authorList>
            <person name="Brown T."/>
            <person name="Elewa A."/>
            <person name="Iarovenko S."/>
            <person name="Subramanian E."/>
            <person name="Araus A.J."/>
            <person name="Petzold A."/>
            <person name="Susuki M."/>
            <person name="Suzuki K.-i.T."/>
            <person name="Hayashi T."/>
            <person name="Toyoda A."/>
            <person name="Oliveira C."/>
            <person name="Osipova E."/>
            <person name="Leigh N.D."/>
            <person name="Simon A."/>
            <person name="Yun M.H."/>
        </authorList>
    </citation>
    <scope>NUCLEOTIDE SEQUENCE</scope>
    <source>
        <strain evidence="3">20211129_DDA</strain>
        <tissue evidence="3">Liver</tissue>
    </source>
</reference>
<dbReference type="Gene3D" id="4.10.280.10">
    <property type="entry name" value="Helix-loop-helix DNA-binding domain"/>
    <property type="match status" value="1"/>
</dbReference>
<feature type="region of interest" description="Disordered" evidence="1">
    <location>
        <begin position="1866"/>
        <end position="1920"/>
    </location>
</feature>
<dbReference type="InterPro" id="IPR036638">
    <property type="entry name" value="HLH_DNA-bd_sf"/>
</dbReference>
<feature type="region of interest" description="Disordered" evidence="1">
    <location>
        <begin position="1191"/>
        <end position="1222"/>
    </location>
</feature>
<dbReference type="GO" id="GO:0046983">
    <property type="term" value="F:protein dimerization activity"/>
    <property type="evidence" value="ECO:0007669"/>
    <property type="project" value="InterPro"/>
</dbReference>
<dbReference type="GO" id="GO:0071339">
    <property type="term" value="C:MLL1 complex"/>
    <property type="evidence" value="ECO:0007669"/>
    <property type="project" value="InterPro"/>
</dbReference>
<dbReference type="CDD" id="cd18911">
    <property type="entry name" value="bHLHzip_MGA"/>
    <property type="match status" value="1"/>
</dbReference>
<protein>
    <recommendedName>
        <fullName evidence="2">BHLH domain-containing protein</fullName>
    </recommendedName>
</protein>
<dbReference type="Proteomes" id="UP001066276">
    <property type="component" value="Chromosome 9"/>
</dbReference>
<dbReference type="Pfam" id="PF00010">
    <property type="entry name" value="HLH"/>
    <property type="match status" value="1"/>
</dbReference>
<dbReference type="InterPro" id="IPR011598">
    <property type="entry name" value="bHLH_dom"/>
</dbReference>
<feature type="compositionally biased region" description="Basic residues" evidence="1">
    <location>
        <begin position="303"/>
        <end position="320"/>
    </location>
</feature>
<evidence type="ECO:0000256" key="1">
    <source>
        <dbReference type="SAM" id="MobiDB-lite"/>
    </source>
</evidence>
<feature type="region of interest" description="Disordered" evidence="1">
    <location>
        <begin position="775"/>
        <end position="811"/>
    </location>
</feature>
<name>A0AAV7MJM9_PLEWA</name>
<feature type="region of interest" description="Disordered" evidence="1">
    <location>
        <begin position="875"/>
        <end position="896"/>
    </location>
</feature>
<feature type="compositionally biased region" description="Basic and acidic residues" evidence="1">
    <location>
        <begin position="1870"/>
        <end position="1882"/>
    </location>
</feature>
<dbReference type="SUPFAM" id="SSF47459">
    <property type="entry name" value="HLH, helix-loop-helix DNA-binding domain"/>
    <property type="match status" value="1"/>
</dbReference>
<evidence type="ECO:0000313" key="4">
    <source>
        <dbReference type="Proteomes" id="UP001066276"/>
    </source>
</evidence>
<sequence length="2845" mass="310393">MESKWEEFLGLVTRKDFFEEKQLVTLRAHHQMAGCAQHVNLQRLMPRTDVHWSSGVVNCTRTTSPLESSGPTDVVIKEELVDDYDYDKTSGTVGVVVKEENSEEEYTDEYSNSDESYPILERQLMKQSAMDRASRKGPCKRTLKSSSEVSKAKILKLECGKMPVMDVETCNNKTDVSKAVSLEEDIVLTGKEDKLLDKETHLSASVEESLISSINSSESKGSESIEHKAKSKRSMPTKAVGNNSESSRDFGKPETPILFPRDSADSPLLAKVTKKRKSTPTLKYQESLDCAVDELTPPVSPVKRGRPRKTKFNKVGRQPKKSFGKHLDQIQEAIPAKNSAFSNANLDLEDVDGVLFVSFVSKEALDIHTVDVPVVGKGLQSALMSSAFEKTDDGRKIVHLEKQLLEDLKSLRHKQVIHPALQEVGLKLGVVDPTMSIDLRYLGVQLPLPYFSTSGLEDDSVPDPGQSFISRTGKTTDFTKIKGWRDKFSTNTSSNSEGGVSGAPMKNRSAFCSDKLDEYLENEAKLMESDLDLPPDVAPPINYQLPTKSTSYVRTLDSVLKKQSASFPFGTEKTLSSPPVRKKVRGRSKSTSSSTKGKRVYRRILPSTGRVKEKFNLQSVLTKASSNPPGNMIHRFLLPALDENMLPKQINLAQAQQQQQQNSARFPGVSKSYLKLIDLEECAVWDGKPRTFITEERADISLATLLTAQVSLKSKPVHKIIRRRAPACNNEFCRLGCICASISQERREPTHCRRPECMFGCTCLKRKMMLVRGGPKDTTTIKKEDDDSLLSESFGEGPQLPHKEEELESEEDENYICGSHQLKKVKLEYTICDTEPEEPVRKCFSIWEKGENDEDPEPIYIPKPSVNEHAHSGALEYTSSSRSKPGRIYTPKPNPVVRDEDKDPVYLYFENMMTCARVRAYERKTKERMKKEMLDQCTCGSSQCISTEHYTQHQQKGAVSRMEKVKGNSTDKSWRLAHSKTNISTSRVHKITSGGPTKLIEIISDCNWEEDRNTILNILSQQIKSNMPRSLKVGNFIVELASESKNRDEKQPPFVSSRVKISMPSYQEKDEEDEMSELENSDIKAETAEFPHDETSDILPKKSPGCKGLPFYSGLSPAGRLVANMHAPDSNASGLIQVNGKSYPQAKLLLGQMGALHPANRLAAYITGRLRPTVLDLSTLSTVISKVSSSSKTSTPLTTVTTPTTKPTVTFTSSSNTESNPPTLTFTAARPSPGGMFTQFVVNKAGSLQQKIPVVGTAQPVSGTQKFSVSPTSYVVVTPVATSRSCQVFTTTPTTRISTLPTPSSTLSAPVFTAATLISKVNTNEVVSPTTTPAKNSTITLVSPPKLQSAAGFGVTLTSQTINTTSPTTVSSATVTTTKATVKFPTTPVTPLTPLSFARTIVNTSAIPFPVTTTTSASLAATTKATSFVSTSSSTSGSTINSVPILLSGINSLSQKPVAGSQASVAISSTPVLSPGTEKRIGPRLLLIPVPAASPSVRPARNVQLAQGQKMVLQPFRNPGGVNLFRHPNGQIVQLVPLQQLRAAGSQPKAQPLMLRNPGSVMGIQLPLTNKIPDTSKQLPASTSPFVLSSPVVSTKVASVVSSTDNAISNSAASVSSVPSFVSQAGTLTLRISPPTSSSIAPGQSSANSKIITYSSAGQPMGSASLVPLQSGSFALLQLPGQKPVPSSILNHAASLQLLKDTKTANQKEQQDLNGQPDSKTSPSEEEAATVGEKMLLESECESDEKQVASVTNLAENLQTGLPDASVHKINDKSQCGTLDNATDHKLRLSKNIVETDIREQESPYPKEINEFKEQKVGLDSYNEEQVENSSFSDSECAVQHSSFSADCSTVVSKNCADAGDPVELANTREQNRKESNNDKENIASATSLCPTNNEANNQIDKPNEPVHSDGNGNTTKQYGNAEDCFSQLGDHENHVNTEQTCCQEQMENKLEPTSKKVESEISEDHVTDNLATGTSYVAETKSQLGSKQGFNNILEENRGSDEGFALSRNVKSSPSLVSEHISNIKKETSISLEEYGESSSQPCVTDIKTEPGQLKKTLVLINIDKEEFKEEDDKSDDSADDLMADGSSEEEVNVDVNEFVKVDEEHVDIETVEELSETFNIARLKAKAAYIGSSRQQCNFHNLLADKDKKVSNWKKKTGSEANPFKYYRETHTANERRRRLEMRTLFENLQKMLGLNLPKVSKSFILTQAYEEIQGLTDQADKLIGQKNLLTRKQDILIHKVSALSGKTEEVVLKKLEYIYAKQKALDAQRKKRQKGEEELAQQLRPSRLLKQELSLESLKHVEQLTLSNHNRLKPLILARKQQQVVEPMTSPIHLTGARLMMTPQGQVLSLKNPLMSGQATSHPSSVFQDDLTSQVSCNTLTAQQGITSMVIQLPGSSVPIQLKGIITNPVTLSTTTVSTIAPTMPRAAQLPTENDALFMMPKIVNVTSLANEPGVSLKLRIDKTPASASTIVKAADKTLRHEANIDENTLGKLAPVPGRGVMERCEMGSSSSGTQVAIIDRDLISKQVLNLESTNKAPVNRLPEITSLAALHGERKVESEQLTIKDSPFLKLLSKDAKDLMDVELQRGASSAEEIALHATELMSGIDEHDDTDETLTSLLNEIAFLNQQLNNDTPNLSDSPKFSLGDTVAGGNEIAAGDAPSVQFSSLRELLDEKETRSSESPLLLQLEQSDFHTGVKQPGEPSSGDTLNAPGVHKSESSQLSIKDRSVSSHFIADTANASPPPILQKKSKQEVGSTDNVWRPMPKLAPLGLKVSHLPADQEGQANKVMPPLAPVTTKLGPPWAKTAVPAAKRGQINKAMPVLSSVVAKQNDSALPSTITDK</sequence>
<evidence type="ECO:0000313" key="3">
    <source>
        <dbReference type="EMBL" id="KAJ1103995.1"/>
    </source>
</evidence>
<dbReference type="PROSITE" id="PS50888">
    <property type="entry name" value="BHLH"/>
    <property type="match status" value="1"/>
</dbReference>
<feature type="region of interest" description="Disordered" evidence="1">
    <location>
        <begin position="570"/>
        <end position="598"/>
    </location>
</feature>